<comment type="caution">
    <text evidence="2">The sequence shown here is derived from an EMBL/GenBank/DDBJ whole genome shotgun (WGS) entry which is preliminary data.</text>
</comment>
<dbReference type="EMBL" id="JASCZI010001222">
    <property type="protein sequence ID" value="MED6114564.1"/>
    <property type="molecule type" value="Genomic_DNA"/>
</dbReference>
<name>A0ABU6QRC5_9FABA</name>
<feature type="non-terminal residue" evidence="2">
    <location>
        <position position="70"/>
    </location>
</feature>
<accession>A0ABU6QRC5</accession>
<reference evidence="2 3" key="1">
    <citation type="journal article" date="2023" name="Plants (Basel)">
        <title>Bridging the Gap: Combining Genomics and Transcriptomics Approaches to Understand Stylosanthes scabra, an Orphan Legume from the Brazilian Caatinga.</title>
        <authorList>
            <person name="Ferreira-Neto J.R.C."/>
            <person name="da Silva M.D."/>
            <person name="Binneck E."/>
            <person name="de Melo N.F."/>
            <person name="da Silva R.H."/>
            <person name="de Melo A.L.T.M."/>
            <person name="Pandolfi V."/>
            <person name="Bustamante F.O."/>
            <person name="Brasileiro-Vidal A.C."/>
            <person name="Benko-Iseppon A.M."/>
        </authorList>
    </citation>
    <scope>NUCLEOTIDE SEQUENCE [LARGE SCALE GENOMIC DNA]</scope>
    <source>
        <tissue evidence="2">Leaves</tissue>
    </source>
</reference>
<keyword evidence="3" id="KW-1185">Reference proteome</keyword>
<feature type="transmembrane region" description="Helical" evidence="1">
    <location>
        <begin position="12"/>
        <end position="31"/>
    </location>
</feature>
<evidence type="ECO:0000256" key="1">
    <source>
        <dbReference type="SAM" id="Phobius"/>
    </source>
</evidence>
<organism evidence="2 3">
    <name type="scientific">Stylosanthes scabra</name>
    <dbReference type="NCBI Taxonomy" id="79078"/>
    <lineage>
        <taxon>Eukaryota</taxon>
        <taxon>Viridiplantae</taxon>
        <taxon>Streptophyta</taxon>
        <taxon>Embryophyta</taxon>
        <taxon>Tracheophyta</taxon>
        <taxon>Spermatophyta</taxon>
        <taxon>Magnoliopsida</taxon>
        <taxon>eudicotyledons</taxon>
        <taxon>Gunneridae</taxon>
        <taxon>Pentapetalae</taxon>
        <taxon>rosids</taxon>
        <taxon>fabids</taxon>
        <taxon>Fabales</taxon>
        <taxon>Fabaceae</taxon>
        <taxon>Papilionoideae</taxon>
        <taxon>50 kb inversion clade</taxon>
        <taxon>dalbergioids sensu lato</taxon>
        <taxon>Dalbergieae</taxon>
        <taxon>Pterocarpus clade</taxon>
        <taxon>Stylosanthes</taxon>
    </lineage>
</organism>
<keyword evidence="1" id="KW-0472">Membrane</keyword>
<sequence length="70" mass="7770">MDGDFYSVEADGILVVAVVPLFFTLIGDVFLRLCSGGEFQAAALPSNWDDNRQLMDERLATLLRCSTKAW</sequence>
<protein>
    <submittedName>
        <fullName evidence="2">Uncharacterized protein</fullName>
    </submittedName>
</protein>
<keyword evidence="1" id="KW-0812">Transmembrane</keyword>
<evidence type="ECO:0000313" key="3">
    <source>
        <dbReference type="Proteomes" id="UP001341840"/>
    </source>
</evidence>
<proteinExistence type="predicted"/>
<gene>
    <name evidence="2" type="ORF">PIB30_081502</name>
</gene>
<keyword evidence="1" id="KW-1133">Transmembrane helix</keyword>
<dbReference type="Proteomes" id="UP001341840">
    <property type="component" value="Unassembled WGS sequence"/>
</dbReference>
<evidence type="ECO:0000313" key="2">
    <source>
        <dbReference type="EMBL" id="MED6114564.1"/>
    </source>
</evidence>